<dbReference type="InterPro" id="IPR050627">
    <property type="entry name" value="Nitroreductase/BluB"/>
</dbReference>
<organism evidence="1 2">
    <name type="scientific">Mycolicibacterium elephantis</name>
    <dbReference type="NCBI Taxonomy" id="81858"/>
    <lineage>
        <taxon>Bacteria</taxon>
        <taxon>Bacillati</taxon>
        <taxon>Actinomycetota</taxon>
        <taxon>Actinomycetes</taxon>
        <taxon>Mycobacteriales</taxon>
        <taxon>Mycobacteriaceae</taxon>
        <taxon>Mycolicibacterium</taxon>
    </lineage>
</organism>
<dbReference type="Gene3D" id="3.40.109.10">
    <property type="entry name" value="NADH Oxidase"/>
    <property type="match status" value="1"/>
</dbReference>
<reference evidence="1 2" key="1">
    <citation type="submission" date="2017-02" db="EMBL/GenBank/DDBJ databases">
        <title>The new phylogeny of genus Mycobacterium.</title>
        <authorList>
            <person name="Tortoli E."/>
            <person name="Trovato A."/>
            <person name="Cirillo D.M."/>
        </authorList>
    </citation>
    <scope>NUCLEOTIDE SEQUENCE [LARGE SCALE GENOMIC DNA]</scope>
    <source>
        <strain evidence="1 2">FI-09383</strain>
    </source>
</reference>
<evidence type="ECO:0000313" key="1">
    <source>
        <dbReference type="EMBL" id="ORA61913.1"/>
    </source>
</evidence>
<accession>A0A0M2ZL80</accession>
<dbReference type="Proteomes" id="UP000192772">
    <property type="component" value="Unassembled WGS sequence"/>
</dbReference>
<evidence type="ECO:0000313" key="2">
    <source>
        <dbReference type="Proteomes" id="UP000192772"/>
    </source>
</evidence>
<dbReference type="PANTHER" id="PTHR23026:SF123">
    <property type="entry name" value="NAD(P)H NITROREDUCTASE RV3131-RELATED"/>
    <property type="match status" value="1"/>
</dbReference>
<dbReference type="AlphaFoldDB" id="A0A0M2ZL80"/>
<dbReference type="GO" id="GO:0016491">
    <property type="term" value="F:oxidoreductase activity"/>
    <property type="evidence" value="ECO:0007669"/>
    <property type="project" value="InterPro"/>
</dbReference>
<dbReference type="InterPro" id="IPR000415">
    <property type="entry name" value="Nitroreductase-like"/>
</dbReference>
<dbReference type="OrthoDB" id="8156917at2"/>
<proteinExistence type="predicted"/>
<dbReference type="SUPFAM" id="SSF55469">
    <property type="entry name" value="FMN-dependent nitroreductase-like"/>
    <property type="match status" value="2"/>
</dbReference>
<gene>
    <name evidence="1" type="ORF">BST23_20540</name>
</gene>
<dbReference type="RefSeq" id="WP_046750316.1">
    <property type="nucleotide sequence ID" value="NZ_LBNO01000003.1"/>
</dbReference>
<dbReference type="EMBL" id="MVHP01000029">
    <property type="protein sequence ID" value="ORA61913.1"/>
    <property type="molecule type" value="Genomic_DNA"/>
</dbReference>
<protein>
    <submittedName>
        <fullName evidence="1">NAD(P)H nitroreductase</fullName>
    </submittedName>
</protein>
<dbReference type="PANTHER" id="PTHR23026">
    <property type="entry name" value="NADPH NITROREDUCTASE"/>
    <property type="match status" value="1"/>
</dbReference>
<comment type="caution">
    <text evidence="1">The sequence shown here is derived from an EMBL/GenBank/DDBJ whole genome shotgun (WGS) entry which is preliminary data.</text>
</comment>
<sequence>MGTTRGNLDVIKSVVQLACRAPSLHNSQPWRWVAEAGALHLLLDKDRILYSADHSGREALISCGAVLDHLRVASAAAGWDADVDRFPDPDDPQHLASVEFRPVDLVTDEQRRRAEAISRRRTDRLPFGAPPGWGAIEARLRNSVTSAGVRLDVIADALRSELAHASRLTESLRLYDTSYQSELQWWTGPFETTEGVPHSALLSASEADRMDIGRDFPRVQHADRRVEFGHDQAKVLVLSTHDNDRTRLLECGEMLSAVLLEATLAGLATCTLSHITELWASRDIVSALIGQSTTPQVLIRVGLAPAHEDPPPATPRRPIDEVLEIAD</sequence>
<name>A0A0M2ZL80_9MYCO</name>
<dbReference type="NCBIfam" id="NF047509">
    <property type="entry name" value="Rv3131_FMN_oxido"/>
    <property type="match status" value="1"/>
</dbReference>
<dbReference type="STRING" id="81858.BST23_20540"/>